<reference evidence="2 3" key="1">
    <citation type="submission" date="2019-06" db="EMBL/GenBank/DDBJ databases">
        <title>Vibrio cholerae phylogeny based on whole-genome sequencing reveals genetic diversity and population strucutre.</title>
        <authorList>
            <person name="Zhiqiu Y."/>
            <person name="Bin L."/>
            <person name="Lingyan J."/>
        </authorList>
    </citation>
    <scope>NUCLEOTIDE SEQUENCE [LARGE SCALE GENOMIC DNA]</scope>
    <source>
        <strain evidence="2 3">N2814</strain>
    </source>
</reference>
<dbReference type="Proteomes" id="UP000323819">
    <property type="component" value="Unassembled WGS sequence"/>
</dbReference>
<dbReference type="AlphaFoldDB" id="A0ABD7SR90"/>
<dbReference type="RefSeq" id="WP_148521510.1">
    <property type="nucleotide sequence ID" value="NZ_VSIJ01000005.1"/>
</dbReference>
<protein>
    <submittedName>
        <fullName evidence="2">Uncharacterized protein</fullName>
    </submittedName>
</protein>
<keyword evidence="1" id="KW-0732">Signal</keyword>
<evidence type="ECO:0000256" key="1">
    <source>
        <dbReference type="SAM" id="SignalP"/>
    </source>
</evidence>
<sequence>MNLQLCVINKKVLTTALSLTLMSISAYAGGLSDGNWEFENGLEVVGHPDYDKTLVFSIYNTSLDNFSEIKGEIQSIADMTNVFYQDMDNQLVSAYGEVEASVKSDYSGLNTTALQYFNEERYIEAKMPSGLVVFNLRLNSPVVYRAFRTFNDFEEFKSIVISEDFFDYPENGHNYSGVVLSRFSESQLTAIKDAFKTAYGIDITKPNTQILMSNSSSEVAADVSLGNGASVIHIIELSSGKALKPFKLVRFQY</sequence>
<dbReference type="EMBL" id="VSIJ01000005">
    <property type="protein sequence ID" value="TXX67349.1"/>
    <property type="molecule type" value="Genomic_DNA"/>
</dbReference>
<evidence type="ECO:0000313" key="2">
    <source>
        <dbReference type="EMBL" id="TXX67349.1"/>
    </source>
</evidence>
<accession>A0ABD7SR90</accession>
<evidence type="ECO:0000313" key="3">
    <source>
        <dbReference type="Proteomes" id="UP000323819"/>
    </source>
</evidence>
<proteinExistence type="predicted"/>
<name>A0ABD7SR90_VIBCL</name>
<organism evidence="2 3">
    <name type="scientific">Vibrio cholerae</name>
    <dbReference type="NCBI Taxonomy" id="666"/>
    <lineage>
        <taxon>Bacteria</taxon>
        <taxon>Pseudomonadati</taxon>
        <taxon>Pseudomonadota</taxon>
        <taxon>Gammaproteobacteria</taxon>
        <taxon>Vibrionales</taxon>
        <taxon>Vibrionaceae</taxon>
        <taxon>Vibrio</taxon>
    </lineage>
</organism>
<comment type="caution">
    <text evidence="2">The sequence shown here is derived from an EMBL/GenBank/DDBJ whole genome shotgun (WGS) entry which is preliminary data.</text>
</comment>
<gene>
    <name evidence="2" type="ORF">FXF03_01880</name>
</gene>
<feature type="signal peptide" evidence="1">
    <location>
        <begin position="1"/>
        <end position="28"/>
    </location>
</feature>
<feature type="chain" id="PRO_5044765754" evidence="1">
    <location>
        <begin position="29"/>
        <end position="253"/>
    </location>
</feature>